<dbReference type="EMBL" id="JBHRXI010000017">
    <property type="protein sequence ID" value="MFC3615682.1"/>
    <property type="molecule type" value="Genomic_DNA"/>
</dbReference>
<evidence type="ECO:0000313" key="1">
    <source>
        <dbReference type="EMBL" id="MFC3615682.1"/>
    </source>
</evidence>
<evidence type="ECO:0000313" key="2">
    <source>
        <dbReference type="Proteomes" id="UP001595629"/>
    </source>
</evidence>
<comment type="caution">
    <text evidence="1">The sequence shown here is derived from an EMBL/GenBank/DDBJ whole genome shotgun (WGS) entry which is preliminary data.</text>
</comment>
<name>A0ABV7TJ91_9RHOB</name>
<protein>
    <submittedName>
        <fullName evidence="1">Uncharacterized protein</fullName>
    </submittedName>
</protein>
<accession>A0ABV7TJ91</accession>
<proteinExistence type="predicted"/>
<gene>
    <name evidence="1" type="ORF">ACFORG_18155</name>
</gene>
<dbReference type="Proteomes" id="UP001595629">
    <property type="component" value="Unassembled WGS sequence"/>
</dbReference>
<reference evidence="2" key="1">
    <citation type="journal article" date="2019" name="Int. J. Syst. Evol. Microbiol.">
        <title>The Global Catalogue of Microorganisms (GCM) 10K type strain sequencing project: providing services to taxonomists for standard genome sequencing and annotation.</title>
        <authorList>
            <consortium name="The Broad Institute Genomics Platform"/>
            <consortium name="The Broad Institute Genome Sequencing Center for Infectious Disease"/>
            <person name="Wu L."/>
            <person name="Ma J."/>
        </authorList>
    </citation>
    <scope>NUCLEOTIDE SEQUENCE [LARGE SCALE GENOMIC DNA]</scope>
    <source>
        <strain evidence="2">KCTC 42911</strain>
    </source>
</reference>
<organism evidence="1 2">
    <name type="scientific">Lutimaribacter marinistellae</name>
    <dbReference type="NCBI Taxonomy" id="1820329"/>
    <lineage>
        <taxon>Bacteria</taxon>
        <taxon>Pseudomonadati</taxon>
        <taxon>Pseudomonadota</taxon>
        <taxon>Alphaproteobacteria</taxon>
        <taxon>Rhodobacterales</taxon>
        <taxon>Roseobacteraceae</taxon>
        <taxon>Lutimaribacter</taxon>
    </lineage>
</organism>
<keyword evidence="2" id="KW-1185">Reference proteome</keyword>
<sequence>MARSPVAEIICEPTDRMHAKLRHQFGETRSATGVRDPEQIMEVWTDAQGDWTLVVTYASGTSCIVAMGENWSQAEPENPA</sequence>
<dbReference type="RefSeq" id="WP_386736949.1">
    <property type="nucleotide sequence ID" value="NZ_JBHRXI010000017.1"/>
</dbReference>